<feature type="transmembrane region" description="Helical" evidence="7">
    <location>
        <begin position="95"/>
        <end position="118"/>
    </location>
</feature>
<feature type="transmembrane region" description="Helical" evidence="7">
    <location>
        <begin position="213"/>
        <end position="235"/>
    </location>
</feature>
<dbReference type="PANTHER" id="PTHR33048">
    <property type="entry name" value="PTH11-LIKE INTEGRAL MEMBRANE PROTEIN (AFU_ORTHOLOGUE AFUA_5G11245)"/>
    <property type="match status" value="1"/>
</dbReference>
<sequence>MDLTPVLVETWTLYAIGSTMIGARVFVRTRLVGVQGYGPDDYLVWFTWLVYTCVTIIAHVFLVQAGGKHTSVLTDAQRAALSMSERKDWEYGSKLFSFGFFSYATIVWSLKFNMLFFYRRLVRGLHIERFILPAFGFVSAAGIAAILTFCLACVPFTKLWQVYPNPGGQCYPQNPVTFYTVAVLNVLTDMCIITIPIPMVLRVQASIMRKIGLMMLFGLGLFCMIAAVVRVVLIFKLQRHGDGALWSIREDFVAVIVGQAPLVYPITKPRFWKSIFGNERYEDTSEHSQQYKDSKASSKRKPKDPYMITQTELTMVDKSESTEEIMKVEEGKMDGGILVQRTYNVDVESSRSESGHEDKKYPGQAF</sequence>
<dbReference type="Pfam" id="PF20684">
    <property type="entry name" value="Fung_rhodopsin"/>
    <property type="match status" value="1"/>
</dbReference>
<feature type="compositionally biased region" description="Basic and acidic residues" evidence="6">
    <location>
        <begin position="348"/>
        <end position="366"/>
    </location>
</feature>
<feature type="region of interest" description="Disordered" evidence="6">
    <location>
        <begin position="347"/>
        <end position="366"/>
    </location>
</feature>
<keyword evidence="4 7" id="KW-0472">Membrane</keyword>
<reference evidence="9" key="1">
    <citation type="submission" date="2020-03" db="EMBL/GenBank/DDBJ databases">
        <title>Whole Genome Sequence of Trichophyton interdigitale from India.</title>
        <authorList>
            <person name="Kumar P."/>
        </authorList>
    </citation>
    <scope>NUCLEOTIDE SEQUENCE</scope>
    <source>
        <strain evidence="9">UCMS-IGIB-CI14</strain>
    </source>
</reference>
<feature type="transmembrane region" description="Helical" evidence="7">
    <location>
        <begin position="43"/>
        <end position="63"/>
    </location>
</feature>
<comment type="subcellular location">
    <subcellularLocation>
        <location evidence="1">Membrane</location>
        <topology evidence="1">Multi-pass membrane protein</topology>
    </subcellularLocation>
</comment>
<evidence type="ECO:0000256" key="5">
    <source>
        <dbReference type="ARBA" id="ARBA00038359"/>
    </source>
</evidence>
<evidence type="ECO:0000259" key="8">
    <source>
        <dbReference type="Pfam" id="PF20684"/>
    </source>
</evidence>
<evidence type="ECO:0000256" key="2">
    <source>
        <dbReference type="ARBA" id="ARBA00022692"/>
    </source>
</evidence>
<dbReference type="PANTHER" id="PTHR33048:SF2">
    <property type="entry name" value="SRPK"/>
    <property type="match status" value="1"/>
</dbReference>
<comment type="caution">
    <text evidence="9">The sequence shown here is derived from an EMBL/GenBank/DDBJ whole genome shotgun (WGS) entry which is preliminary data.</text>
</comment>
<dbReference type="Proteomes" id="UP000749309">
    <property type="component" value="Unassembled WGS sequence"/>
</dbReference>
<comment type="similarity">
    <text evidence="5">Belongs to the SAT4 family.</text>
</comment>
<feature type="domain" description="Rhodopsin" evidence="8">
    <location>
        <begin position="29"/>
        <end position="264"/>
    </location>
</feature>
<dbReference type="InterPro" id="IPR052337">
    <property type="entry name" value="SAT4-like"/>
</dbReference>
<protein>
    <recommendedName>
        <fullName evidence="8">Rhodopsin domain-containing protein</fullName>
    </recommendedName>
</protein>
<name>A0A9P4YG74_9EURO</name>
<accession>A0A9P4YG74</accession>
<feature type="transmembrane region" description="Helical" evidence="7">
    <location>
        <begin position="177"/>
        <end position="201"/>
    </location>
</feature>
<dbReference type="AlphaFoldDB" id="A0A9P4YG74"/>
<evidence type="ECO:0000256" key="6">
    <source>
        <dbReference type="SAM" id="MobiDB-lite"/>
    </source>
</evidence>
<evidence type="ECO:0000313" key="9">
    <source>
        <dbReference type="EMBL" id="KAF3891992.1"/>
    </source>
</evidence>
<dbReference type="EMBL" id="JAAQVJ010000180">
    <property type="protein sequence ID" value="KAF3891992.1"/>
    <property type="molecule type" value="Genomic_DNA"/>
</dbReference>
<keyword evidence="2 7" id="KW-0812">Transmembrane</keyword>
<feature type="transmembrane region" description="Helical" evidence="7">
    <location>
        <begin position="12"/>
        <end position="31"/>
    </location>
</feature>
<dbReference type="InterPro" id="IPR049326">
    <property type="entry name" value="Rhodopsin_dom_fungi"/>
</dbReference>
<evidence type="ECO:0000256" key="4">
    <source>
        <dbReference type="ARBA" id="ARBA00023136"/>
    </source>
</evidence>
<dbReference type="GO" id="GO:0016020">
    <property type="term" value="C:membrane"/>
    <property type="evidence" value="ECO:0007669"/>
    <property type="project" value="UniProtKB-SubCell"/>
</dbReference>
<evidence type="ECO:0000256" key="7">
    <source>
        <dbReference type="SAM" id="Phobius"/>
    </source>
</evidence>
<keyword evidence="3 7" id="KW-1133">Transmembrane helix</keyword>
<gene>
    <name evidence="9" type="ORF">GY632_4880</name>
</gene>
<evidence type="ECO:0000256" key="1">
    <source>
        <dbReference type="ARBA" id="ARBA00004141"/>
    </source>
</evidence>
<proteinExistence type="inferred from homology"/>
<evidence type="ECO:0000256" key="3">
    <source>
        <dbReference type="ARBA" id="ARBA00022989"/>
    </source>
</evidence>
<feature type="transmembrane region" description="Helical" evidence="7">
    <location>
        <begin position="130"/>
        <end position="157"/>
    </location>
</feature>
<organism evidence="9 10">
    <name type="scientific">Trichophyton interdigitale</name>
    <dbReference type="NCBI Taxonomy" id="101480"/>
    <lineage>
        <taxon>Eukaryota</taxon>
        <taxon>Fungi</taxon>
        <taxon>Dikarya</taxon>
        <taxon>Ascomycota</taxon>
        <taxon>Pezizomycotina</taxon>
        <taxon>Eurotiomycetes</taxon>
        <taxon>Eurotiomycetidae</taxon>
        <taxon>Onygenales</taxon>
        <taxon>Arthrodermataceae</taxon>
        <taxon>Trichophyton</taxon>
    </lineage>
</organism>
<evidence type="ECO:0000313" key="10">
    <source>
        <dbReference type="Proteomes" id="UP000749309"/>
    </source>
</evidence>